<dbReference type="AlphaFoldDB" id="A0A5J9V5C8"/>
<protein>
    <submittedName>
        <fullName evidence="3">Uncharacterized protein</fullName>
    </submittedName>
</protein>
<evidence type="ECO:0000256" key="1">
    <source>
        <dbReference type="SAM" id="MobiDB-lite"/>
    </source>
</evidence>
<dbReference type="PANTHER" id="PTHR35986">
    <property type="entry name" value="EXPRESSED PROTEIN"/>
    <property type="match status" value="1"/>
</dbReference>
<gene>
    <name evidence="3" type="ORF">EJB05_22258</name>
</gene>
<evidence type="ECO:0000313" key="3">
    <source>
        <dbReference type="EMBL" id="TVU30627.1"/>
    </source>
</evidence>
<organism evidence="3 4">
    <name type="scientific">Eragrostis curvula</name>
    <name type="common">weeping love grass</name>
    <dbReference type="NCBI Taxonomy" id="38414"/>
    <lineage>
        <taxon>Eukaryota</taxon>
        <taxon>Viridiplantae</taxon>
        <taxon>Streptophyta</taxon>
        <taxon>Embryophyta</taxon>
        <taxon>Tracheophyta</taxon>
        <taxon>Spermatophyta</taxon>
        <taxon>Magnoliopsida</taxon>
        <taxon>Liliopsida</taxon>
        <taxon>Poales</taxon>
        <taxon>Poaceae</taxon>
        <taxon>PACMAD clade</taxon>
        <taxon>Chloridoideae</taxon>
        <taxon>Eragrostideae</taxon>
        <taxon>Eragrostidinae</taxon>
        <taxon>Eragrostis</taxon>
    </lineage>
</organism>
<feature type="transmembrane region" description="Helical" evidence="2">
    <location>
        <begin position="55"/>
        <end position="77"/>
    </location>
</feature>
<feature type="compositionally biased region" description="Basic residues" evidence="1">
    <location>
        <begin position="561"/>
        <end position="574"/>
    </location>
</feature>
<dbReference type="Proteomes" id="UP000324897">
    <property type="component" value="Chromosome 1"/>
</dbReference>
<keyword evidence="4" id="KW-1185">Reference proteome</keyword>
<dbReference type="EMBL" id="RWGY01000011">
    <property type="protein sequence ID" value="TVU30627.1"/>
    <property type="molecule type" value="Genomic_DNA"/>
</dbReference>
<dbReference type="OrthoDB" id="1899410at2759"/>
<name>A0A5J9V5C8_9POAL</name>
<dbReference type="Gramene" id="TVU30627">
    <property type="protein sequence ID" value="TVU30627"/>
    <property type="gene ID" value="EJB05_22258"/>
</dbReference>
<dbReference type="PANTHER" id="PTHR35986:SF1">
    <property type="entry name" value="OS10G0430800 PROTEIN"/>
    <property type="match status" value="1"/>
</dbReference>
<evidence type="ECO:0000256" key="2">
    <source>
        <dbReference type="SAM" id="Phobius"/>
    </source>
</evidence>
<proteinExistence type="predicted"/>
<keyword evidence="2" id="KW-0472">Membrane</keyword>
<feature type="region of interest" description="Disordered" evidence="1">
    <location>
        <begin position="559"/>
        <end position="580"/>
    </location>
</feature>
<keyword evidence="2" id="KW-0812">Transmembrane</keyword>
<keyword evidence="2" id="KW-1133">Transmembrane helix</keyword>
<evidence type="ECO:0000313" key="4">
    <source>
        <dbReference type="Proteomes" id="UP000324897"/>
    </source>
</evidence>
<reference evidence="3 4" key="1">
    <citation type="journal article" date="2019" name="Sci. Rep.">
        <title>A high-quality genome of Eragrostis curvula grass provides insights into Poaceae evolution and supports new strategies to enhance forage quality.</title>
        <authorList>
            <person name="Carballo J."/>
            <person name="Santos B.A.C.M."/>
            <person name="Zappacosta D."/>
            <person name="Garbus I."/>
            <person name="Selva J.P."/>
            <person name="Gallo C.A."/>
            <person name="Diaz A."/>
            <person name="Albertini E."/>
            <person name="Caccamo M."/>
            <person name="Echenique V."/>
        </authorList>
    </citation>
    <scope>NUCLEOTIDE SEQUENCE [LARGE SCALE GENOMIC DNA]</scope>
    <source>
        <strain evidence="4">cv. Victoria</strain>
        <tissue evidence="3">Leaf</tissue>
    </source>
</reference>
<comment type="caution">
    <text evidence="3">The sequence shown here is derived from an EMBL/GenBank/DDBJ whole genome shotgun (WGS) entry which is preliminary data.</text>
</comment>
<sequence length="580" mass="65211">MVPWLLRQLQGAIPPLLGKGEVMQDLEYVMRSKEDITRLEDARLSIYNGVARKGFIAGAGLYSFIGWFMTGIGLPGVQPLPRWIRFCTVAGGSYLTGKVIYYVGLRMCAELILENDDGEDRMKMELANVILTKHSDDKLLVEAVQKQFVAEHLFNDLHQERPLFRWRLRHSYVDGAFVERLKEMEDEVNSSDDERSISIQTNVKIRSFGDIMHDPLACILGSPGRSMESNSYPTEKARTVLKKSELRARRRRLHRRHRYADKHRTNGLLWPHPTEANGQQQSLLNGKTARRAAVALQQGSSCPCERGGGAKESGMVLSLLREMKDGAAPAHRKGHVIQDLEFAMRAKGGMSQEEETKLRVISFLPRAGFTLAAGLGSYLGWFGLGIGNKFVGLPPPHGLQRFGFSAGCAYIMGKILYYSTVRACATVILKSEDDERMKMELANIILTKHSDDEPLVEVVKRHFFAEHLFDDLHQDKPLFRWHPRRSYVDSAFVERVKEIEASNSHDEPGSVSTQATLNVRSFGDLTEDPFACILGSSGGGMESNSPPGKTGTVLKRSELRARRRSHRHHHHRHGDKFAAL</sequence>
<accession>A0A5J9V5C8</accession>